<dbReference type="AlphaFoldDB" id="A0A3G5FJB4"/>
<evidence type="ECO:0000313" key="2">
    <source>
        <dbReference type="Proteomes" id="UP000280475"/>
    </source>
</evidence>
<protein>
    <recommendedName>
        <fullName evidence="3">SatD protein</fullName>
    </recommendedName>
</protein>
<dbReference type="Proteomes" id="UP000280475">
    <property type="component" value="Chromosome"/>
</dbReference>
<reference evidence="1 2" key="1">
    <citation type="journal article" date="2012" name="Int. J. Syst. Evol. Microbiol.">
        <title>Characterization of Tetragenococcus strains from sugar thick juice reveals a novel species, Tetragenococcus osmophilus sp. nov., and divides Tetragenococcus halophilus into two subspecies, T. halophilus subsp. halophilus subsp. nov. and T. halophilus subsp. flandriensis subsp. nov.</title>
        <authorList>
            <person name="Juste A."/>
            <person name="Van Trappen S."/>
            <person name="Verreth C."/>
            <person name="Cleenwerck I."/>
            <person name="De Vos P."/>
            <person name="Lievens B."/>
            <person name="Willems K.A."/>
        </authorList>
    </citation>
    <scope>NUCLEOTIDE SEQUENCE [LARGE SCALE GENOMIC DNA]</scope>
    <source>
        <strain evidence="1 2">LMG 26042</strain>
    </source>
</reference>
<dbReference type="RefSeq" id="WP_103892365.1">
    <property type="nucleotide sequence ID" value="NZ_CP027768.1"/>
</dbReference>
<dbReference type="Pfam" id="PF16264">
    <property type="entry name" value="SatD"/>
    <property type="match status" value="1"/>
</dbReference>
<name>A0A3G5FJB4_TETHA</name>
<evidence type="ECO:0000313" key="1">
    <source>
        <dbReference type="EMBL" id="AYW50399.1"/>
    </source>
</evidence>
<accession>A0A3G5FJB4</accession>
<dbReference type="EMBL" id="CP027768">
    <property type="protein sequence ID" value="AYW50399.1"/>
    <property type="molecule type" value="Genomic_DNA"/>
</dbReference>
<proteinExistence type="predicted"/>
<gene>
    <name evidence="1" type="ORF">C7H83_07980</name>
</gene>
<sequence>MTSSRSNYPYIAVIGDIKDSRKIKDRKNSQTHFAKVLERLNQIYQKDLAAKFTISMGDSFQVLLKNSDYLMDMLFTLELDLMPMEVRIGIGLGDVETEVDPENSLVIDGSCYHRARAMIESIEKSEKQYAQSKSNILLSTGGEIPYQEQVINTIFALETALKTGWTQRQKQIVRAYLANGRNQYAAAKALDIGQSSVNKTLNSTNFYTFDHSLATLQDLIDQL</sequence>
<evidence type="ECO:0008006" key="3">
    <source>
        <dbReference type="Google" id="ProtNLM"/>
    </source>
</evidence>
<dbReference type="InterPro" id="IPR032580">
    <property type="entry name" value="SatD"/>
</dbReference>
<organism evidence="1 2">
    <name type="scientific">Tetragenococcus halophilus</name>
    <name type="common">Pediococcus halophilus</name>
    <dbReference type="NCBI Taxonomy" id="51669"/>
    <lineage>
        <taxon>Bacteria</taxon>
        <taxon>Bacillati</taxon>
        <taxon>Bacillota</taxon>
        <taxon>Bacilli</taxon>
        <taxon>Lactobacillales</taxon>
        <taxon>Enterococcaceae</taxon>
        <taxon>Tetragenococcus</taxon>
    </lineage>
</organism>